<accession>A0A5E4MS13</accession>
<feature type="chain" id="PRO_5022938899" evidence="2">
    <location>
        <begin position="24"/>
        <end position="565"/>
    </location>
</feature>
<keyword evidence="4" id="KW-1185">Reference proteome</keyword>
<gene>
    <name evidence="3" type="ORF">CINCED_3A019452</name>
</gene>
<evidence type="ECO:0000313" key="4">
    <source>
        <dbReference type="Proteomes" id="UP000325440"/>
    </source>
</evidence>
<dbReference type="OrthoDB" id="6615597at2759"/>
<evidence type="ECO:0000256" key="2">
    <source>
        <dbReference type="SAM" id="SignalP"/>
    </source>
</evidence>
<feature type="region of interest" description="Disordered" evidence="1">
    <location>
        <begin position="195"/>
        <end position="260"/>
    </location>
</feature>
<dbReference type="AlphaFoldDB" id="A0A5E4MS13"/>
<reference evidence="3 4" key="1">
    <citation type="submission" date="2019-08" db="EMBL/GenBank/DDBJ databases">
        <authorList>
            <person name="Alioto T."/>
            <person name="Alioto T."/>
            <person name="Gomez Garrido J."/>
        </authorList>
    </citation>
    <scope>NUCLEOTIDE SEQUENCE [LARGE SCALE GENOMIC DNA]</scope>
</reference>
<sequence>MVFTHLLVSAITVSMVLVRIANTVPADLTFEYENIDSGSKNSTTVIAKDDNPLDDNDRDSNLKYVMAIKNSSMWTEIKRRSLTISTDPYSKSLFDKSTENLSDQELLQLKQVCQDGLKCVAVDQLMVLRQVKQTDGGKTVVHKAINKITKVLTDYTNEYHEEKYQYEAVTDADDTDKMYDSVMTIMEDNRELCQIDPNTYTSTSTSSYDTTSSSINISSAESSNNSSDSSSNNIFDGNFNGISNTNSDSSSNHSSDRSLTENSDSALLTIFNNGNVNFGTVNQYNVNEGTMNSAMVGIEPSNSTSSDDSSKLSEEPNPPPTIRNESPAINDPPTSTIDPPPTLESNTERPVEKRTARIEYLIPFNGEQKQNVSNDKIPESDSLPEKTVSSVQTAASADTGPSTYCSTCANAGTSTSTDNSTSDAGVPAKTDESSADTVNNFINMDNGENSAFSKNDSMVDITSTGSNNKSTVNKGYVEDGNFNNGMMKIFNMNTGTINKGVISNSVVEDGIINVGTVNNGPANYGQVNSSSNNGTESQVNNNDVQKFASAIEKIYSDMYDRLSKQ</sequence>
<proteinExistence type="predicted"/>
<feature type="compositionally biased region" description="Low complexity" evidence="1">
    <location>
        <begin position="410"/>
        <end position="425"/>
    </location>
</feature>
<evidence type="ECO:0000256" key="1">
    <source>
        <dbReference type="SAM" id="MobiDB-lite"/>
    </source>
</evidence>
<evidence type="ECO:0000313" key="3">
    <source>
        <dbReference type="EMBL" id="VVC33693.1"/>
    </source>
</evidence>
<feature type="signal peptide" evidence="2">
    <location>
        <begin position="1"/>
        <end position="23"/>
    </location>
</feature>
<organism evidence="3 4">
    <name type="scientific">Cinara cedri</name>
    <dbReference type="NCBI Taxonomy" id="506608"/>
    <lineage>
        <taxon>Eukaryota</taxon>
        <taxon>Metazoa</taxon>
        <taxon>Ecdysozoa</taxon>
        <taxon>Arthropoda</taxon>
        <taxon>Hexapoda</taxon>
        <taxon>Insecta</taxon>
        <taxon>Pterygota</taxon>
        <taxon>Neoptera</taxon>
        <taxon>Paraneoptera</taxon>
        <taxon>Hemiptera</taxon>
        <taxon>Sternorrhyncha</taxon>
        <taxon>Aphidomorpha</taxon>
        <taxon>Aphidoidea</taxon>
        <taxon>Aphididae</taxon>
        <taxon>Lachninae</taxon>
        <taxon>Cinara</taxon>
    </lineage>
</organism>
<name>A0A5E4MS13_9HEMI</name>
<dbReference type="Proteomes" id="UP000325440">
    <property type="component" value="Unassembled WGS sequence"/>
</dbReference>
<keyword evidence="2" id="KW-0732">Signal</keyword>
<feature type="compositionally biased region" description="Polar residues" evidence="1">
    <location>
        <begin position="387"/>
        <end position="409"/>
    </location>
</feature>
<feature type="region of interest" description="Disordered" evidence="1">
    <location>
        <begin position="294"/>
        <end position="353"/>
    </location>
</feature>
<dbReference type="EMBL" id="CABPRJ010000973">
    <property type="protein sequence ID" value="VVC33693.1"/>
    <property type="molecule type" value="Genomic_DNA"/>
</dbReference>
<protein>
    <submittedName>
        <fullName evidence="3">Uncharacterized protein</fullName>
    </submittedName>
</protein>
<feature type="region of interest" description="Disordered" evidence="1">
    <location>
        <begin position="365"/>
        <end position="433"/>
    </location>
</feature>
<feature type="compositionally biased region" description="Low complexity" evidence="1">
    <location>
        <begin position="198"/>
        <end position="253"/>
    </location>
</feature>